<keyword evidence="1" id="KW-0472">Membrane</keyword>
<keyword evidence="1" id="KW-0812">Transmembrane</keyword>
<dbReference type="AlphaFoldDB" id="X1D3N8"/>
<evidence type="ECO:0000313" key="2">
    <source>
        <dbReference type="EMBL" id="GAH02870.1"/>
    </source>
</evidence>
<keyword evidence="1" id="KW-1133">Transmembrane helix</keyword>
<feature type="transmembrane region" description="Helical" evidence="1">
    <location>
        <begin position="72"/>
        <end position="90"/>
    </location>
</feature>
<sequence>MENKISIFLKGFSMGVCDLIPGISGGTIAFITGIYTRLIDAVKSFSPKLIYDIFTYPIHKKRGGLKENIKKLDLVFLLVLMLGISSALLAGSRIIKFLLEDYYAYTLSFFIGLILASSKIIFSHIQTASFQISSVFI</sequence>
<name>X1D3N8_9ZZZZ</name>
<dbReference type="PANTHER" id="PTHR37308:SF1">
    <property type="entry name" value="POLYPRENYL-PHOSPHATE TRANSPORTER"/>
    <property type="match status" value="1"/>
</dbReference>
<dbReference type="Pfam" id="PF04018">
    <property type="entry name" value="VCA0040-like"/>
    <property type="match status" value="1"/>
</dbReference>
<protein>
    <recommendedName>
        <fullName evidence="3">DUF368 domain-containing protein</fullName>
    </recommendedName>
</protein>
<accession>X1D3N8</accession>
<comment type="caution">
    <text evidence="2">The sequence shown here is derived from an EMBL/GenBank/DDBJ whole genome shotgun (WGS) entry which is preliminary data.</text>
</comment>
<organism evidence="2">
    <name type="scientific">marine sediment metagenome</name>
    <dbReference type="NCBI Taxonomy" id="412755"/>
    <lineage>
        <taxon>unclassified sequences</taxon>
        <taxon>metagenomes</taxon>
        <taxon>ecological metagenomes</taxon>
    </lineage>
</organism>
<proteinExistence type="predicted"/>
<gene>
    <name evidence="2" type="ORF">S01H4_41924</name>
</gene>
<feature type="transmembrane region" description="Helical" evidence="1">
    <location>
        <begin position="102"/>
        <end position="122"/>
    </location>
</feature>
<dbReference type="EMBL" id="BART01022967">
    <property type="protein sequence ID" value="GAH02870.1"/>
    <property type="molecule type" value="Genomic_DNA"/>
</dbReference>
<evidence type="ECO:0008006" key="3">
    <source>
        <dbReference type="Google" id="ProtNLM"/>
    </source>
</evidence>
<dbReference type="InterPro" id="IPR007163">
    <property type="entry name" value="VCA0040-like"/>
</dbReference>
<reference evidence="2" key="1">
    <citation type="journal article" date="2014" name="Front. Microbiol.">
        <title>High frequency of phylogenetically diverse reductive dehalogenase-homologous genes in deep subseafloor sedimentary metagenomes.</title>
        <authorList>
            <person name="Kawai M."/>
            <person name="Futagami T."/>
            <person name="Toyoda A."/>
            <person name="Takaki Y."/>
            <person name="Nishi S."/>
            <person name="Hori S."/>
            <person name="Arai W."/>
            <person name="Tsubouchi T."/>
            <person name="Morono Y."/>
            <person name="Uchiyama I."/>
            <person name="Ito T."/>
            <person name="Fujiyama A."/>
            <person name="Inagaki F."/>
            <person name="Takami H."/>
        </authorList>
    </citation>
    <scope>NUCLEOTIDE SEQUENCE</scope>
    <source>
        <strain evidence="2">Expedition CK06-06</strain>
    </source>
</reference>
<evidence type="ECO:0000256" key="1">
    <source>
        <dbReference type="SAM" id="Phobius"/>
    </source>
</evidence>
<dbReference type="PANTHER" id="PTHR37308">
    <property type="entry name" value="INTEGRAL MEMBRANE PROTEIN"/>
    <property type="match status" value="1"/>
</dbReference>
<feature type="non-terminal residue" evidence="2">
    <location>
        <position position="137"/>
    </location>
</feature>